<dbReference type="InParanoid" id="A0A1Q3C1C7"/>
<dbReference type="SUPFAM" id="SSF57756">
    <property type="entry name" value="Retrovirus zinc finger-like domains"/>
    <property type="match status" value="1"/>
</dbReference>
<dbReference type="InterPro" id="IPR036875">
    <property type="entry name" value="Znf_CCHC_sf"/>
</dbReference>
<reference evidence="4" key="1">
    <citation type="submission" date="2016-04" db="EMBL/GenBank/DDBJ databases">
        <title>Cephalotus genome sequencing.</title>
        <authorList>
            <person name="Fukushima K."/>
            <person name="Hasebe M."/>
            <person name="Fang X."/>
        </authorList>
    </citation>
    <scope>NUCLEOTIDE SEQUENCE [LARGE SCALE GENOMIC DNA]</scope>
    <source>
        <strain evidence="4">cv. St1</strain>
    </source>
</reference>
<keyword evidence="4" id="KW-1185">Reference proteome</keyword>
<proteinExistence type="predicted"/>
<protein>
    <submittedName>
        <fullName evidence="3">UBN2_3 domain-containing protein</fullName>
    </submittedName>
</protein>
<sequence length="237" mass="27706">MGKELWGIVDGTLVEPKTFSSAEYTKWHTQNAKVVSWMLSNVDSHIAVNLRPYKTASAMWKYLKEVYFQDNEARRFQLENEIADFLQGERFVQEYYSEFTALWQEYNALVYVGQSDESVKVIQRIHETSQKHQFLMKLRQEFEYVKRSLLNRSPVPTLSVCLNDVLREEQRLRTQQTMDTHSRSGPSEVAFATMSKPPGKDMSKIQCFSCHEYGHYASHCKKKKFCNYCKSTGHVIS</sequence>
<name>A0A1Q3C1C7_CEPFO</name>
<dbReference type="PROSITE" id="PS50158">
    <property type="entry name" value="ZF_CCHC"/>
    <property type="match status" value="1"/>
</dbReference>
<keyword evidence="1" id="KW-0863">Zinc-finger</keyword>
<evidence type="ECO:0000256" key="1">
    <source>
        <dbReference type="PROSITE-ProRule" id="PRU00047"/>
    </source>
</evidence>
<comment type="caution">
    <text evidence="3">The sequence shown here is derived from an EMBL/GenBank/DDBJ whole genome shotgun (WGS) entry which is preliminary data.</text>
</comment>
<dbReference type="Gene3D" id="4.10.60.10">
    <property type="entry name" value="Zinc finger, CCHC-type"/>
    <property type="match status" value="1"/>
</dbReference>
<dbReference type="Proteomes" id="UP000187406">
    <property type="component" value="Unassembled WGS sequence"/>
</dbReference>
<evidence type="ECO:0000259" key="2">
    <source>
        <dbReference type="PROSITE" id="PS50158"/>
    </source>
</evidence>
<dbReference type="AlphaFoldDB" id="A0A1Q3C1C7"/>
<keyword evidence="1" id="KW-0479">Metal-binding</keyword>
<keyword evidence="1" id="KW-0862">Zinc</keyword>
<dbReference type="GO" id="GO:0003676">
    <property type="term" value="F:nucleic acid binding"/>
    <property type="evidence" value="ECO:0007669"/>
    <property type="project" value="InterPro"/>
</dbReference>
<dbReference type="PANTHER" id="PTHR37610">
    <property type="entry name" value="CCHC-TYPE DOMAIN-CONTAINING PROTEIN"/>
    <property type="match status" value="1"/>
</dbReference>
<feature type="domain" description="CCHC-type" evidence="2">
    <location>
        <begin position="207"/>
        <end position="222"/>
    </location>
</feature>
<dbReference type="Pfam" id="PF14223">
    <property type="entry name" value="Retrotran_gag_2"/>
    <property type="match status" value="1"/>
</dbReference>
<evidence type="ECO:0000313" key="3">
    <source>
        <dbReference type="EMBL" id="GAV73918.1"/>
    </source>
</evidence>
<dbReference type="GO" id="GO:0008270">
    <property type="term" value="F:zinc ion binding"/>
    <property type="evidence" value="ECO:0007669"/>
    <property type="project" value="UniProtKB-KW"/>
</dbReference>
<accession>A0A1Q3C1C7</accession>
<evidence type="ECO:0000313" key="4">
    <source>
        <dbReference type="Proteomes" id="UP000187406"/>
    </source>
</evidence>
<gene>
    <name evidence="3" type="ORF">CFOL_v3_17401</name>
</gene>
<dbReference type="PANTHER" id="PTHR37610:SF77">
    <property type="entry name" value="INTEGRASE CATALYTIC DOMAIN-CONTAINING PROTEIN"/>
    <property type="match status" value="1"/>
</dbReference>
<dbReference type="InterPro" id="IPR001878">
    <property type="entry name" value="Znf_CCHC"/>
</dbReference>
<organism evidence="3 4">
    <name type="scientific">Cephalotus follicularis</name>
    <name type="common">Albany pitcher plant</name>
    <dbReference type="NCBI Taxonomy" id="3775"/>
    <lineage>
        <taxon>Eukaryota</taxon>
        <taxon>Viridiplantae</taxon>
        <taxon>Streptophyta</taxon>
        <taxon>Embryophyta</taxon>
        <taxon>Tracheophyta</taxon>
        <taxon>Spermatophyta</taxon>
        <taxon>Magnoliopsida</taxon>
        <taxon>eudicotyledons</taxon>
        <taxon>Gunneridae</taxon>
        <taxon>Pentapetalae</taxon>
        <taxon>rosids</taxon>
        <taxon>fabids</taxon>
        <taxon>Oxalidales</taxon>
        <taxon>Cephalotaceae</taxon>
        <taxon>Cephalotus</taxon>
    </lineage>
</organism>
<dbReference type="EMBL" id="BDDD01001166">
    <property type="protein sequence ID" value="GAV73918.1"/>
    <property type="molecule type" value="Genomic_DNA"/>
</dbReference>
<dbReference type="OrthoDB" id="1706811at2759"/>